<protein>
    <recommendedName>
        <fullName evidence="3">DUF4220 domain-containing protein</fullName>
    </recommendedName>
</protein>
<evidence type="ECO:0000259" key="3">
    <source>
        <dbReference type="Pfam" id="PF13968"/>
    </source>
</evidence>
<feature type="transmembrane region" description="Helical" evidence="2">
    <location>
        <begin position="65"/>
        <end position="86"/>
    </location>
</feature>
<sequence>MTRIEVVVVVTAASLLYLAIFGPRRRKSTSFFSQAAVLAAYTLFPSLLSNALGSMQSSLVKSSMYPVWAISLYVLFSDSITAYSLIDHRQSKRLAYRFLLDSVYLMFIAASISATAASSVGFVLVYVLYVIAWQKFVYRVFASGLAVSSWNFNKMVADHMDQEHIKNKDYDAASMRGYRYLVDWPLRHSKLEADISYAAEPADAAQVVDIEGVFLSQDKSLSPELKDTCLSFSLCHLLRIRFYGFAARSKSAQKKTRDLVFKGLLCKTDATEAGDINYKRVFKVIEVELAFTYDFFFTKRAVLYYGSWAATFWSFASASLMSVAIYLTVNGVMIIVTKEEDMDLSSLARTSTLEIDYFITLVIFASIVLLEVLHQLASRTSIWGRISFVCQRVRQGEASKRKGGRSCCMKFLCIKFKEVLVWIGVHVWTRSSCWKNNLGQYSLLESVHTTTSACSLVMFSCVAPVQKLLNSLFLGDYAAFVHPTRHRVPSVRKPGKPIELDEEVKKALVNFLAFKFITCVDGKIILENGRSSLKSNRADHLKWACDHKHWGSTICKRRKENQVYYILTWHIATWYCEMGALKYGVGEEVKVHLGVATKLSKYCAYLVAFAPKLLRGHHYDTRSVFDAVAAEAFESLKNKKDKYTAMTRLLQDSGTPPPGSKEKIFNAGVRLARDLEDMEVGARWKVLADFWTEMTLYIAKSGNNMEEHIEYLAKGGEFVTHLWALLFHAGIIDQEEEKEKEEEEDEEGNHMATV</sequence>
<feature type="transmembrane region" description="Helical" evidence="2">
    <location>
        <begin position="302"/>
        <end position="335"/>
    </location>
</feature>
<feature type="transmembrane region" description="Helical" evidence="2">
    <location>
        <begin position="355"/>
        <end position="373"/>
    </location>
</feature>
<feature type="domain" description="DUF4220" evidence="3">
    <location>
        <begin position="39"/>
        <end position="445"/>
    </location>
</feature>
<gene>
    <name evidence="4" type="ORF">URODEC1_LOCUS114705</name>
</gene>
<evidence type="ECO:0000313" key="4">
    <source>
        <dbReference type="EMBL" id="CAL5092057.1"/>
    </source>
</evidence>
<dbReference type="InterPro" id="IPR025315">
    <property type="entry name" value="DUF4220"/>
</dbReference>
<dbReference type="Proteomes" id="UP001497457">
    <property type="component" value="Chromosome 8b"/>
</dbReference>
<proteinExistence type="predicted"/>
<reference evidence="4" key="1">
    <citation type="submission" date="2024-10" db="EMBL/GenBank/DDBJ databases">
        <authorList>
            <person name="Ryan C."/>
        </authorList>
    </citation>
    <scope>NUCLEOTIDE SEQUENCE [LARGE SCALE GENOMIC DNA]</scope>
</reference>
<keyword evidence="2" id="KW-0472">Membrane</keyword>
<feature type="transmembrane region" description="Helical" evidence="2">
    <location>
        <begin position="35"/>
        <end position="53"/>
    </location>
</feature>
<accession>A0ABC9GEV4</accession>
<organism evidence="4 5">
    <name type="scientific">Urochloa decumbens</name>
    <dbReference type="NCBI Taxonomy" id="240449"/>
    <lineage>
        <taxon>Eukaryota</taxon>
        <taxon>Viridiplantae</taxon>
        <taxon>Streptophyta</taxon>
        <taxon>Embryophyta</taxon>
        <taxon>Tracheophyta</taxon>
        <taxon>Spermatophyta</taxon>
        <taxon>Magnoliopsida</taxon>
        <taxon>Liliopsida</taxon>
        <taxon>Poales</taxon>
        <taxon>Poaceae</taxon>
        <taxon>PACMAD clade</taxon>
        <taxon>Panicoideae</taxon>
        <taxon>Panicodae</taxon>
        <taxon>Paniceae</taxon>
        <taxon>Melinidinae</taxon>
        <taxon>Urochloa</taxon>
    </lineage>
</organism>
<evidence type="ECO:0000256" key="2">
    <source>
        <dbReference type="SAM" id="Phobius"/>
    </source>
</evidence>
<keyword evidence="2" id="KW-0812">Transmembrane</keyword>
<name>A0ABC9GEV4_9POAL</name>
<feature type="region of interest" description="Disordered" evidence="1">
    <location>
        <begin position="734"/>
        <end position="754"/>
    </location>
</feature>
<evidence type="ECO:0000313" key="5">
    <source>
        <dbReference type="Proteomes" id="UP001497457"/>
    </source>
</evidence>
<dbReference type="EMBL" id="OZ075118">
    <property type="protein sequence ID" value="CAL5092057.1"/>
    <property type="molecule type" value="Genomic_DNA"/>
</dbReference>
<feature type="compositionally biased region" description="Acidic residues" evidence="1">
    <location>
        <begin position="734"/>
        <end position="747"/>
    </location>
</feature>
<keyword evidence="2" id="KW-1133">Transmembrane helix</keyword>
<dbReference type="Pfam" id="PF13968">
    <property type="entry name" value="DUF4220"/>
    <property type="match status" value="1"/>
</dbReference>
<dbReference type="PANTHER" id="PTHR31325">
    <property type="entry name" value="OS01G0798800 PROTEIN-RELATED"/>
    <property type="match status" value="1"/>
</dbReference>
<dbReference type="Pfam" id="PF04578">
    <property type="entry name" value="DUF594"/>
    <property type="match status" value="1"/>
</dbReference>
<feature type="transmembrane region" description="Helical" evidence="2">
    <location>
        <begin position="6"/>
        <end position="23"/>
    </location>
</feature>
<dbReference type="AlphaFoldDB" id="A0ABC9GEV4"/>
<keyword evidence="5" id="KW-1185">Reference proteome</keyword>
<evidence type="ECO:0000256" key="1">
    <source>
        <dbReference type="SAM" id="MobiDB-lite"/>
    </source>
</evidence>
<dbReference type="InterPro" id="IPR007658">
    <property type="entry name" value="DUF594"/>
</dbReference>
<feature type="transmembrane region" description="Helical" evidence="2">
    <location>
        <begin position="98"/>
        <end position="130"/>
    </location>
</feature>